<evidence type="ECO:0000313" key="2">
    <source>
        <dbReference type="Proteomes" id="UP000036681"/>
    </source>
</evidence>
<feature type="signal peptide" evidence="1">
    <location>
        <begin position="1"/>
        <end position="21"/>
    </location>
</feature>
<protein>
    <submittedName>
        <fullName evidence="3">Uncharacterized protein</fullName>
    </submittedName>
</protein>
<reference evidence="3" key="1">
    <citation type="submission" date="2017-02" db="UniProtKB">
        <authorList>
            <consortium name="WormBaseParasite"/>
        </authorList>
    </citation>
    <scope>IDENTIFICATION</scope>
</reference>
<evidence type="ECO:0000256" key="1">
    <source>
        <dbReference type="SAM" id="SignalP"/>
    </source>
</evidence>
<keyword evidence="1" id="KW-0732">Signal</keyword>
<proteinExistence type="predicted"/>
<dbReference type="AlphaFoldDB" id="A0A0M3HR69"/>
<evidence type="ECO:0000313" key="3">
    <source>
        <dbReference type="WBParaSite" id="ALUE_0000474401-mRNA-1"/>
    </source>
</evidence>
<accession>A0A0M3HR69</accession>
<keyword evidence="2" id="KW-1185">Reference proteome</keyword>
<dbReference type="Proteomes" id="UP000036681">
    <property type="component" value="Unplaced"/>
</dbReference>
<organism evidence="2 3">
    <name type="scientific">Ascaris lumbricoides</name>
    <name type="common">Giant roundworm</name>
    <dbReference type="NCBI Taxonomy" id="6252"/>
    <lineage>
        <taxon>Eukaryota</taxon>
        <taxon>Metazoa</taxon>
        <taxon>Ecdysozoa</taxon>
        <taxon>Nematoda</taxon>
        <taxon>Chromadorea</taxon>
        <taxon>Rhabditida</taxon>
        <taxon>Spirurina</taxon>
        <taxon>Ascaridomorpha</taxon>
        <taxon>Ascaridoidea</taxon>
        <taxon>Ascarididae</taxon>
        <taxon>Ascaris</taxon>
    </lineage>
</organism>
<feature type="chain" id="PRO_5005656599" evidence="1">
    <location>
        <begin position="22"/>
        <end position="84"/>
    </location>
</feature>
<sequence length="84" mass="9310">MNNAVLALFAFFAVVVVVIEASNFDGREASLPRFRRAINPFTDSIGKRNTGIAAERDLPKRYFDALAGQSLGKRASPIYYLVDE</sequence>
<dbReference type="WBParaSite" id="ALUE_0000474401-mRNA-1">
    <property type="protein sequence ID" value="ALUE_0000474401-mRNA-1"/>
    <property type="gene ID" value="ALUE_0000474401"/>
</dbReference>
<name>A0A0M3HR69_ASCLU</name>